<feature type="compositionally biased region" description="Basic and acidic residues" evidence="13">
    <location>
        <begin position="1008"/>
        <end position="1017"/>
    </location>
</feature>
<evidence type="ECO:0000256" key="7">
    <source>
        <dbReference type="ARBA" id="ARBA00022853"/>
    </source>
</evidence>
<feature type="compositionally biased region" description="Pro residues" evidence="13">
    <location>
        <begin position="674"/>
        <end position="686"/>
    </location>
</feature>
<evidence type="ECO:0000256" key="8">
    <source>
        <dbReference type="ARBA" id="ARBA00023242"/>
    </source>
</evidence>
<evidence type="ECO:0000256" key="5">
    <source>
        <dbReference type="ARBA" id="ARBA00022679"/>
    </source>
</evidence>
<feature type="compositionally biased region" description="Basic residues" evidence="13">
    <location>
        <begin position="812"/>
        <end position="821"/>
    </location>
</feature>
<dbReference type="Gene3D" id="1.10.260.60">
    <property type="match status" value="1"/>
</dbReference>
<dbReference type="Proteomes" id="UP001549921">
    <property type="component" value="Unassembled WGS sequence"/>
</dbReference>
<accession>A0ABD0S674</accession>
<keyword evidence="7 11" id="KW-0156">Chromatin regulator</keyword>
<keyword evidence="8 11" id="KW-0539">Nucleus</keyword>
<dbReference type="PANTHER" id="PTHR21451">
    <property type="entry name" value="HISTONE H3 METHYLTRANSFERASE"/>
    <property type="match status" value="1"/>
</dbReference>
<dbReference type="GO" id="GO:0005634">
    <property type="term" value="C:nucleus"/>
    <property type="evidence" value="ECO:0007669"/>
    <property type="project" value="UniProtKB-SubCell"/>
</dbReference>
<feature type="compositionally biased region" description="Basic residues" evidence="13">
    <location>
        <begin position="301"/>
        <end position="314"/>
    </location>
</feature>
<dbReference type="PANTHER" id="PTHR21451:SF0">
    <property type="entry name" value="HISTONE-LYSINE N-METHYLTRANSFERASE, H3 LYSINE-79 SPECIFIC"/>
    <property type="match status" value="1"/>
</dbReference>
<dbReference type="SUPFAM" id="SSF53335">
    <property type="entry name" value="S-adenosyl-L-methionine-dependent methyltransferases"/>
    <property type="match status" value="1"/>
</dbReference>
<name>A0ABD0S674_LOXSC</name>
<gene>
    <name evidence="15" type="ORF">ABMA28_017390</name>
</gene>
<dbReference type="GO" id="GO:0032259">
    <property type="term" value="P:methylation"/>
    <property type="evidence" value="ECO:0007669"/>
    <property type="project" value="UniProtKB-KW"/>
</dbReference>
<evidence type="ECO:0000256" key="11">
    <source>
        <dbReference type="RuleBase" id="RU271113"/>
    </source>
</evidence>
<evidence type="ECO:0000256" key="1">
    <source>
        <dbReference type="ARBA" id="ARBA00004123"/>
    </source>
</evidence>
<evidence type="ECO:0000256" key="12">
    <source>
        <dbReference type="SAM" id="Coils"/>
    </source>
</evidence>
<feature type="compositionally biased region" description="Basic residues" evidence="13">
    <location>
        <begin position="244"/>
        <end position="255"/>
    </location>
</feature>
<feature type="compositionally biased region" description="Basic and acidic residues" evidence="13">
    <location>
        <begin position="822"/>
        <end position="831"/>
    </location>
</feature>
<feature type="compositionally biased region" description="Polar residues" evidence="13">
    <location>
        <begin position="271"/>
        <end position="280"/>
    </location>
</feature>
<dbReference type="InterPro" id="IPR025789">
    <property type="entry name" value="DOT1_dom"/>
</dbReference>
<evidence type="ECO:0000256" key="2">
    <source>
        <dbReference type="ARBA" id="ARBA00012190"/>
    </source>
</evidence>
<comment type="catalytic activity">
    <reaction evidence="10 11">
        <text>L-lysyl(79)-[histone H3] + 3 S-adenosyl-L-methionine = N(6),N(6),N(6)-trimethyl-L-lysyl(79)-[histone H3] + 3 S-adenosyl-L-homocysteine + 3 H(+)</text>
        <dbReference type="Rhea" id="RHEA:60328"/>
        <dbReference type="Rhea" id="RHEA-COMP:15549"/>
        <dbReference type="Rhea" id="RHEA-COMP:15552"/>
        <dbReference type="ChEBI" id="CHEBI:15378"/>
        <dbReference type="ChEBI" id="CHEBI:29969"/>
        <dbReference type="ChEBI" id="CHEBI:57856"/>
        <dbReference type="ChEBI" id="CHEBI:59789"/>
        <dbReference type="ChEBI" id="CHEBI:61961"/>
        <dbReference type="EC" id="2.1.1.360"/>
    </reaction>
</comment>
<comment type="caution">
    <text evidence="15">The sequence shown here is derived from an EMBL/GenBank/DDBJ whole genome shotgun (WGS) entry which is preliminary data.</text>
</comment>
<comment type="subcellular location">
    <subcellularLocation>
        <location evidence="1 11">Nucleus</location>
    </subcellularLocation>
</comment>
<comment type="function">
    <text evidence="11">Histone methyltransferase that specifically trimethylates histone H3 to form H3K79me3. This methylation is required for telomere silencing and for the pachytene checkpoint during the meiotic cell cycle by allowing the recruitment of RAD9 to double strand breaks. Nucleosomes are preferred as substrate compared to free histone.</text>
</comment>
<feature type="coiled-coil region" evidence="12">
    <location>
        <begin position="460"/>
        <end position="530"/>
    </location>
</feature>
<evidence type="ECO:0000256" key="13">
    <source>
        <dbReference type="SAM" id="MobiDB-lite"/>
    </source>
</evidence>
<dbReference type="InterPro" id="IPR029063">
    <property type="entry name" value="SAM-dependent_MTases_sf"/>
</dbReference>
<evidence type="ECO:0000259" key="14">
    <source>
        <dbReference type="PROSITE" id="PS51569"/>
    </source>
</evidence>
<organism evidence="15 16">
    <name type="scientific">Loxostege sticticalis</name>
    <name type="common">Beet webworm moth</name>
    <dbReference type="NCBI Taxonomy" id="481309"/>
    <lineage>
        <taxon>Eukaryota</taxon>
        <taxon>Metazoa</taxon>
        <taxon>Ecdysozoa</taxon>
        <taxon>Arthropoda</taxon>
        <taxon>Hexapoda</taxon>
        <taxon>Insecta</taxon>
        <taxon>Pterygota</taxon>
        <taxon>Neoptera</taxon>
        <taxon>Endopterygota</taxon>
        <taxon>Lepidoptera</taxon>
        <taxon>Glossata</taxon>
        <taxon>Ditrysia</taxon>
        <taxon>Pyraloidea</taxon>
        <taxon>Crambidae</taxon>
        <taxon>Pyraustinae</taxon>
        <taxon>Loxostege</taxon>
    </lineage>
</organism>
<evidence type="ECO:0000256" key="4">
    <source>
        <dbReference type="ARBA" id="ARBA00022603"/>
    </source>
</evidence>
<evidence type="ECO:0000313" key="15">
    <source>
        <dbReference type="EMBL" id="KAL0803378.1"/>
    </source>
</evidence>
<dbReference type="Gene3D" id="3.40.50.150">
    <property type="entry name" value="Vaccinia Virus protein VP39"/>
    <property type="match status" value="1"/>
</dbReference>
<feature type="compositionally biased region" description="Low complexity" evidence="13">
    <location>
        <begin position="755"/>
        <end position="772"/>
    </location>
</feature>
<feature type="compositionally biased region" description="Gly residues" evidence="13">
    <location>
        <begin position="933"/>
        <end position="942"/>
    </location>
</feature>
<evidence type="ECO:0000256" key="9">
    <source>
        <dbReference type="ARBA" id="ARBA00029821"/>
    </source>
</evidence>
<feature type="region of interest" description="Disordered" evidence="13">
    <location>
        <begin position="805"/>
        <end position="831"/>
    </location>
</feature>
<feature type="region of interest" description="Disordered" evidence="13">
    <location>
        <begin position="1050"/>
        <end position="1073"/>
    </location>
</feature>
<protein>
    <recommendedName>
        <fullName evidence="3 11">Histone-lysine N-methyltransferase, H3 lysine-79 specific</fullName>
        <ecNumber evidence="2 11">2.1.1.360</ecNumber>
    </recommendedName>
    <alternativeName>
        <fullName evidence="9 11">Histone H3-K79 methyltransferase</fullName>
    </alternativeName>
</protein>
<dbReference type="AlphaFoldDB" id="A0ABD0S674"/>
<dbReference type="Pfam" id="PF08123">
    <property type="entry name" value="DOT1"/>
    <property type="match status" value="1"/>
</dbReference>
<dbReference type="EMBL" id="JBEDNZ010000037">
    <property type="protein sequence ID" value="KAL0803378.1"/>
    <property type="molecule type" value="Genomic_DNA"/>
</dbReference>
<feature type="region of interest" description="Disordered" evidence="13">
    <location>
        <begin position="240"/>
        <end position="396"/>
    </location>
</feature>
<keyword evidence="12" id="KW-0175">Coiled coil</keyword>
<keyword evidence="5 11" id="KW-0808">Transferase</keyword>
<keyword evidence="4 11" id="KW-0489">Methyltransferase</keyword>
<feature type="region of interest" description="Disordered" evidence="13">
    <location>
        <begin position="594"/>
        <end position="695"/>
    </location>
</feature>
<reference evidence="15 16" key="1">
    <citation type="submission" date="2024-06" db="EMBL/GenBank/DDBJ databases">
        <title>A chromosome-level genome assembly of beet webworm, Loxostege sticticalis.</title>
        <authorList>
            <person name="Zhang Y."/>
        </authorList>
    </citation>
    <scope>NUCLEOTIDE SEQUENCE [LARGE SCALE GENOMIC DNA]</scope>
    <source>
        <strain evidence="15">AQ028</strain>
        <tissue evidence="15">Male pupae</tissue>
    </source>
</reference>
<feature type="region of interest" description="Disordered" evidence="13">
    <location>
        <begin position="929"/>
        <end position="987"/>
    </location>
</feature>
<feature type="compositionally biased region" description="Pro residues" evidence="13">
    <location>
        <begin position="773"/>
        <end position="784"/>
    </location>
</feature>
<dbReference type="PROSITE" id="PS51569">
    <property type="entry name" value="DOT1"/>
    <property type="match status" value="1"/>
</dbReference>
<feature type="compositionally biased region" description="Basic residues" evidence="13">
    <location>
        <begin position="368"/>
        <end position="382"/>
    </location>
</feature>
<dbReference type="InterPro" id="IPR030445">
    <property type="entry name" value="H3-K79_meTrfase"/>
</dbReference>
<dbReference type="EC" id="2.1.1.360" evidence="2 11"/>
<proteinExistence type="inferred from homology"/>
<feature type="region of interest" description="Disordered" evidence="13">
    <location>
        <begin position="755"/>
        <end position="785"/>
    </location>
</feature>
<dbReference type="GO" id="GO:0140956">
    <property type="term" value="F:histone H3K79 trimethyltransferase activity"/>
    <property type="evidence" value="ECO:0007669"/>
    <property type="project" value="UniProtKB-EC"/>
</dbReference>
<evidence type="ECO:0000256" key="10">
    <source>
        <dbReference type="ARBA" id="ARBA00047770"/>
    </source>
</evidence>
<feature type="region of interest" description="Disordered" evidence="13">
    <location>
        <begin position="1008"/>
        <end position="1033"/>
    </location>
</feature>
<evidence type="ECO:0000256" key="3">
    <source>
        <dbReference type="ARBA" id="ARBA00020987"/>
    </source>
</evidence>
<feature type="domain" description="DOT1" evidence="14">
    <location>
        <begin position="1"/>
        <end position="303"/>
    </location>
</feature>
<comment type="similarity">
    <text evidence="11">Belongs to the class I-like SAM-binding methyltransferase superfamily. DOT1 family.</text>
</comment>
<keyword evidence="6 11" id="KW-0949">S-adenosyl-L-methionine</keyword>
<sequence length="1102" mass="120623">MALDLRLHSPAGAEPIVYTWPLTSGHGSEKHDGALEIVETIKWVCDDLPEMKAALENNILMRALCDRFNRAIDSVVALEKGTSLPASTFKQVPSRGLLKLFYSRHTIKQSPDPDKLNQYEPFSPEIQIEITAEDVFVDLGSGVGQVVLQMAAATPCRICFGVEKAEVPSKYAEVCLFSFRIQRLLMDEHREKINAATIVFVNNFAFGPNVDHHFCPLNFRITDRNLSDIGTIMHVSEMSPLKGSCRRGRGSHGKRNLSAPPTRQPTPDLLNGNSNHSTGSLPERRRKVAVQRPVRGENGRTRARAAVAKRRVARRSTDESDEESSGTDDAPPGPEPAPREWGAPWASSSDSNRSRRSASKRSASAGGARRRAAARAKRRRAARPPPSPASTCCTPPRARLHCAYRHRCVEQRLSALGVQLQPAERLHSELDIPRSPTTPYSLQLAARHVPRPVPRLHQPHELARERNQKLKSRASQLDKQINVLISDHWGIHANNTVDLLAKAKEIVGRHKELQSKASKLQAQVILLEAEQAILVKQRTFEITEKYRQLGHIPPDAEITQSIAHDCILKEISATLGSQKKITCSANSRKLSLSSVPVATVKPHTVNSKPRKSREHRSRSQEWPDVPTSARSEEQNPEILAQKILETAGRLRPARYPSRTGMQPKVGPVQRAPAAGPPRAPQPPPLAPRHSPVKPQKPLNVVSKVQESPKVINFEDRLKSIITSVLNEDQEQRKAARQTTPNHAYANGYVRPTAAAAAHPAQNAHGAHAAYARPPAPPAPPPAPPAAAFVRAAARDYRRERYQYERHREPPRHAAHPAHPPHPHLDPRPPELRQHHVAQPDYTQVSPAKLALRRHLSQERLAAPGARTIGDLVNGEIERTLEISNQSIINATVNLSARYHEPAATHQPLEGLAACLQARVLASEYWRGRNGATAGAGGGGGAAGEPEDARRRTPPLDPHSNTSTPLVDELPDSARPADGEGAEEVDESKWQDRIAFRFDQIISFASTAMEDKRRRSDEACNTSPDSGIGHGEAARGAARAAEAAGGGAAAAAAGGAAGGGSETRSPSPLPAHHFKKRFFRRERWGAWSGAPPPAAVDWERPAM</sequence>
<comment type="miscellaneous">
    <text evidence="11">In contrast to other lysine histone methyltransferases, it does not contain a SET domain, suggesting the existence of another mechanism for methylation of lysine residues of histones.</text>
</comment>
<evidence type="ECO:0000313" key="16">
    <source>
        <dbReference type="Proteomes" id="UP001549921"/>
    </source>
</evidence>
<evidence type="ECO:0000256" key="6">
    <source>
        <dbReference type="ARBA" id="ARBA00022691"/>
    </source>
</evidence>